<evidence type="ECO:0000256" key="2">
    <source>
        <dbReference type="SAM" id="Phobius"/>
    </source>
</evidence>
<keyword evidence="2" id="KW-0812">Transmembrane</keyword>
<gene>
    <name evidence="3" type="ORF">WG66_14514</name>
</gene>
<dbReference type="AlphaFoldDB" id="A0A0W0F9V5"/>
<accession>A0A0W0F9V5</accession>
<name>A0A0W0F9V5_MONRR</name>
<keyword evidence="2" id="KW-0472">Membrane</keyword>
<reference evidence="3 4" key="1">
    <citation type="submission" date="2015-12" db="EMBL/GenBank/DDBJ databases">
        <title>Draft genome sequence of Moniliophthora roreri, the causal agent of frosty pod rot of cacao.</title>
        <authorList>
            <person name="Aime M.C."/>
            <person name="Diaz-Valderrama J.R."/>
            <person name="Kijpornyongpan T."/>
            <person name="Phillips-Mora W."/>
        </authorList>
    </citation>
    <scope>NUCLEOTIDE SEQUENCE [LARGE SCALE GENOMIC DNA]</scope>
    <source>
        <strain evidence="3 4">MCA 2952</strain>
    </source>
</reference>
<evidence type="ECO:0000313" key="4">
    <source>
        <dbReference type="Proteomes" id="UP000054988"/>
    </source>
</evidence>
<feature type="compositionally biased region" description="Low complexity" evidence="1">
    <location>
        <begin position="176"/>
        <end position="195"/>
    </location>
</feature>
<comment type="caution">
    <text evidence="3">The sequence shown here is derived from an EMBL/GenBank/DDBJ whole genome shotgun (WGS) entry which is preliminary data.</text>
</comment>
<keyword evidence="2" id="KW-1133">Transmembrane helix</keyword>
<sequence length="206" mass="22408">MAPLPTVNSSSSDILVMSPSSVALESTLTTATASLPLPIVIIFLILTCLYILIPRIFNWRYPCQSVGPLLVLGQDIERLIFENTRTVIVNESARARNRELGLLMRHLRILHVRVKALKAKSRAEPPRSSVLAWAVFQWTMVKEIDECYVALMTLDAEVQVKLERSEGAESISKAVSTNTAQRSSARSAAPAEGPSLAKGLPSAGVG</sequence>
<evidence type="ECO:0000256" key="1">
    <source>
        <dbReference type="SAM" id="MobiDB-lite"/>
    </source>
</evidence>
<dbReference type="Proteomes" id="UP000054988">
    <property type="component" value="Unassembled WGS sequence"/>
</dbReference>
<organism evidence="3 4">
    <name type="scientific">Moniliophthora roreri</name>
    <name type="common">Frosty pod rot fungus</name>
    <name type="synonym">Monilia roreri</name>
    <dbReference type="NCBI Taxonomy" id="221103"/>
    <lineage>
        <taxon>Eukaryota</taxon>
        <taxon>Fungi</taxon>
        <taxon>Dikarya</taxon>
        <taxon>Basidiomycota</taxon>
        <taxon>Agaricomycotina</taxon>
        <taxon>Agaricomycetes</taxon>
        <taxon>Agaricomycetidae</taxon>
        <taxon>Agaricales</taxon>
        <taxon>Marasmiineae</taxon>
        <taxon>Marasmiaceae</taxon>
        <taxon>Moniliophthora</taxon>
    </lineage>
</organism>
<feature type="region of interest" description="Disordered" evidence="1">
    <location>
        <begin position="171"/>
        <end position="206"/>
    </location>
</feature>
<evidence type="ECO:0000313" key="3">
    <source>
        <dbReference type="EMBL" id="KTB32930.1"/>
    </source>
</evidence>
<feature type="transmembrane region" description="Helical" evidence="2">
    <location>
        <begin position="35"/>
        <end position="53"/>
    </location>
</feature>
<proteinExistence type="predicted"/>
<protein>
    <submittedName>
        <fullName evidence="3">Uncharacterized protein</fullName>
    </submittedName>
</protein>
<dbReference type="EMBL" id="LATX01002199">
    <property type="protein sequence ID" value="KTB32930.1"/>
    <property type="molecule type" value="Genomic_DNA"/>
</dbReference>